<reference evidence="11 12" key="1">
    <citation type="submission" date="2020-01" db="EMBL/GenBank/DDBJ databases">
        <title>A novel Bacillus sp. from Pasinler.</title>
        <authorList>
            <person name="Adiguzel A."/>
            <person name="Ay H."/>
            <person name="Baltaci M.O."/>
        </authorList>
    </citation>
    <scope>NUCLEOTIDE SEQUENCE [LARGE SCALE GENOMIC DNA]</scope>
    <source>
        <strain evidence="11 12">P1</strain>
    </source>
</reference>
<evidence type="ECO:0000256" key="3">
    <source>
        <dbReference type="ARBA" id="ARBA00022555"/>
    </source>
</evidence>
<keyword evidence="5 9" id="KW-0547">Nucleotide-binding</keyword>
<dbReference type="PANTHER" id="PTHR43209:SF1">
    <property type="entry name" value="TRNA SULFURTRANSFERASE"/>
    <property type="match status" value="1"/>
</dbReference>
<keyword evidence="6 9" id="KW-0067">ATP-binding</keyword>
<comment type="similarity">
    <text evidence="9">Belongs to the ThiI family.</text>
</comment>
<name>A0ABX0A0S3_9BACI</name>
<feature type="binding site" evidence="9">
    <location>
        <begin position="183"/>
        <end position="184"/>
    </location>
    <ligand>
        <name>ATP</name>
        <dbReference type="ChEBI" id="CHEBI:30616"/>
    </ligand>
</feature>
<evidence type="ECO:0000256" key="5">
    <source>
        <dbReference type="ARBA" id="ARBA00022741"/>
    </source>
</evidence>
<keyword evidence="12" id="KW-1185">Reference proteome</keyword>
<dbReference type="InterPro" id="IPR049962">
    <property type="entry name" value="THUMP_ThiI"/>
</dbReference>
<dbReference type="InterPro" id="IPR020536">
    <property type="entry name" value="ThiI_AANH"/>
</dbReference>
<comment type="pathway">
    <text evidence="9">Cofactor biosynthesis; thiamine diphosphate biosynthesis.</text>
</comment>
<protein>
    <recommendedName>
        <fullName evidence="9">Probable tRNA sulfurtransferase</fullName>
        <ecNumber evidence="9">2.8.1.4</ecNumber>
    </recommendedName>
    <alternativeName>
        <fullName evidence="9">Sulfur carrier protein ThiS sulfurtransferase</fullName>
    </alternativeName>
    <alternativeName>
        <fullName evidence="9">Thiamine biosynthesis protein ThiI</fullName>
    </alternativeName>
    <alternativeName>
        <fullName evidence="9">tRNA 4-thiouridine synthase</fullName>
    </alternativeName>
</protein>
<comment type="caution">
    <text evidence="11">The sequence shown here is derived from an EMBL/GenBank/DDBJ whole genome shotgun (WGS) entry which is preliminary data.</text>
</comment>
<evidence type="ECO:0000256" key="4">
    <source>
        <dbReference type="ARBA" id="ARBA00022679"/>
    </source>
</evidence>
<keyword evidence="7 9" id="KW-0694">RNA-binding</keyword>
<feature type="binding site" evidence="9">
    <location>
        <position position="296"/>
    </location>
    <ligand>
        <name>ATP</name>
        <dbReference type="ChEBI" id="CHEBI:30616"/>
    </ligand>
</feature>
<comment type="catalytic activity">
    <reaction evidence="9">
        <text>[ThiI sulfur-carrier protein]-S-sulfanyl-L-cysteine + a uridine in tRNA + 2 reduced [2Fe-2S]-[ferredoxin] + ATP + H(+) = [ThiI sulfur-carrier protein]-L-cysteine + a 4-thiouridine in tRNA + 2 oxidized [2Fe-2S]-[ferredoxin] + AMP + diphosphate</text>
        <dbReference type="Rhea" id="RHEA:24176"/>
        <dbReference type="Rhea" id="RHEA-COMP:10000"/>
        <dbReference type="Rhea" id="RHEA-COMP:10001"/>
        <dbReference type="Rhea" id="RHEA-COMP:13337"/>
        <dbReference type="Rhea" id="RHEA-COMP:13338"/>
        <dbReference type="Rhea" id="RHEA-COMP:13339"/>
        <dbReference type="Rhea" id="RHEA-COMP:13340"/>
        <dbReference type="ChEBI" id="CHEBI:15378"/>
        <dbReference type="ChEBI" id="CHEBI:29950"/>
        <dbReference type="ChEBI" id="CHEBI:30616"/>
        <dbReference type="ChEBI" id="CHEBI:33019"/>
        <dbReference type="ChEBI" id="CHEBI:33737"/>
        <dbReference type="ChEBI" id="CHEBI:33738"/>
        <dbReference type="ChEBI" id="CHEBI:61963"/>
        <dbReference type="ChEBI" id="CHEBI:65315"/>
        <dbReference type="ChEBI" id="CHEBI:136798"/>
        <dbReference type="ChEBI" id="CHEBI:456215"/>
        <dbReference type="EC" id="2.8.1.4"/>
    </reaction>
</comment>
<comment type="function">
    <text evidence="9">Catalyzes the ATP-dependent transfer of a sulfur to tRNA to produce 4-thiouridine in position 8 of tRNAs, which functions as a near-UV photosensor. Also catalyzes the transfer of sulfur to the sulfur carrier protein ThiS, forming ThiS-thiocarboxylate. This is a step in the synthesis of thiazole, in the thiamine biosynthesis pathway. The sulfur is donated as persulfide by IscS.</text>
</comment>
<dbReference type="Gene3D" id="3.30.2130.30">
    <property type="match status" value="1"/>
</dbReference>
<organism evidence="11 12">
    <name type="scientific">Pallidibacillus pasinlerensis</name>
    <dbReference type="NCBI Taxonomy" id="2703818"/>
    <lineage>
        <taxon>Bacteria</taxon>
        <taxon>Bacillati</taxon>
        <taxon>Bacillota</taxon>
        <taxon>Bacilli</taxon>
        <taxon>Bacillales</taxon>
        <taxon>Bacillaceae</taxon>
        <taxon>Pallidibacillus</taxon>
    </lineage>
</organism>
<evidence type="ECO:0000256" key="2">
    <source>
        <dbReference type="ARBA" id="ARBA00022490"/>
    </source>
</evidence>
<dbReference type="Pfam" id="PF02926">
    <property type="entry name" value="THUMP"/>
    <property type="match status" value="1"/>
</dbReference>
<dbReference type="InterPro" id="IPR054173">
    <property type="entry name" value="ThiI_fer"/>
</dbReference>
<accession>A0ABX0A0S3</accession>
<dbReference type="SMART" id="SM00981">
    <property type="entry name" value="THUMP"/>
    <property type="match status" value="1"/>
</dbReference>
<evidence type="ECO:0000313" key="12">
    <source>
        <dbReference type="Proteomes" id="UP000743899"/>
    </source>
</evidence>
<dbReference type="InterPro" id="IPR004114">
    <property type="entry name" value="THUMP_dom"/>
</dbReference>
<dbReference type="Proteomes" id="UP000743899">
    <property type="component" value="Unassembled WGS sequence"/>
</dbReference>
<keyword evidence="2 9" id="KW-0963">Cytoplasm</keyword>
<evidence type="ECO:0000256" key="6">
    <source>
        <dbReference type="ARBA" id="ARBA00022840"/>
    </source>
</evidence>
<dbReference type="PANTHER" id="PTHR43209">
    <property type="entry name" value="TRNA SULFURTRANSFERASE"/>
    <property type="match status" value="1"/>
</dbReference>
<dbReference type="InterPro" id="IPR050102">
    <property type="entry name" value="tRNA_sulfurtransferase_ThiI"/>
</dbReference>
<keyword evidence="8 9" id="KW-0784">Thiamine biosynthesis</keyword>
<comment type="catalytic activity">
    <reaction evidence="9">
        <text>[ThiS sulfur-carrier protein]-C-terminal Gly-Gly-AMP + S-sulfanyl-L-cysteinyl-[cysteine desulfurase] + AH2 = [ThiS sulfur-carrier protein]-C-terminal-Gly-aminoethanethioate + L-cysteinyl-[cysteine desulfurase] + A + AMP + 2 H(+)</text>
        <dbReference type="Rhea" id="RHEA:43340"/>
        <dbReference type="Rhea" id="RHEA-COMP:12157"/>
        <dbReference type="Rhea" id="RHEA-COMP:12158"/>
        <dbReference type="Rhea" id="RHEA-COMP:12910"/>
        <dbReference type="Rhea" id="RHEA-COMP:19908"/>
        <dbReference type="ChEBI" id="CHEBI:13193"/>
        <dbReference type="ChEBI" id="CHEBI:15378"/>
        <dbReference type="ChEBI" id="CHEBI:17499"/>
        <dbReference type="ChEBI" id="CHEBI:29950"/>
        <dbReference type="ChEBI" id="CHEBI:61963"/>
        <dbReference type="ChEBI" id="CHEBI:90618"/>
        <dbReference type="ChEBI" id="CHEBI:232372"/>
        <dbReference type="ChEBI" id="CHEBI:456215"/>
    </reaction>
</comment>
<dbReference type="InterPro" id="IPR003720">
    <property type="entry name" value="tRNA_STrfase"/>
</dbReference>
<dbReference type="EMBL" id="JAACYS010000012">
    <property type="protein sequence ID" value="NCU17007.1"/>
    <property type="molecule type" value="Genomic_DNA"/>
</dbReference>
<evidence type="ECO:0000313" key="11">
    <source>
        <dbReference type="EMBL" id="NCU17007.1"/>
    </source>
</evidence>
<feature type="binding site" evidence="9">
    <location>
        <position position="265"/>
    </location>
    <ligand>
        <name>ATP</name>
        <dbReference type="ChEBI" id="CHEBI:30616"/>
    </ligand>
</feature>
<dbReference type="SUPFAM" id="SSF52402">
    <property type="entry name" value="Adenine nucleotide alpha hydrolases-like"/>
    <property type="match status" value="1"/>
</dbReference>
<dbReference type="CDD" id="cd11716">
    <property type="entry name" value="THUMP_ThiI"/>
    <property type="match status" value="1"/>
</dbReference>
<comment type="subcellular location">
    <subcellularLocation>
        <location evidence="1 9">Cytoplasm</location>
    </subcellularLocation>
</comment>
<dbReference type="NCBIfam" id="TIGR00342">
    <property type="entry name" value="tRNA uracil 4-sulfurtransferase ThiI"/>
    <property type="match status" value="1"/>
</dbReference>
<feature type="binding site" evidence="9">
    <location>
        <position position="287"/>
    </location>
    <ligand>
        <name>ATP</name>
        <dbReference type="ChEBI" id="CHEBI:30616"/>
    </ligand>
</feature>
<dbReference type="InterPro" id="IPR014729">
    <property type="entry name" value="Rossmann-like_a/b/a_fold"/>
</dbReference>
<dbReference type="Pfam" id="PF22025">
    <property type="entry name" value="ThiI_fer"/>
    <property type="match status" value="1"/>
</dbReference>
<dbReference type="PROSITE" id="PS51165">
    <property type="entry name" value="THUMP"/>
    <property type="match status" value="1"/>
</dbReference>
<proteinExistence type="inferred from homology"/>
<evidence type="ECO:0000256" key="7">
    <source>
        <dbReference type="ARBA" id="ARBA00022884"/>
    </source>
</evidence>
<dbReference type="CDD" id="cd01712">
    <property type="entry name" value="PPase_ThiI"/>
    <property type="match status" value="1"/>
</dbReference>
<dbReference type="SUPFAM" id="SSF143437">
    <property type="entry name" value="THUMP domain-like"/>
    <property type="match status" value="1"/>
</dbReference>
<keyword evidence="3 9" id="KW-0820">tRNA-binding</keyword>
<feature type="domain" description="THUMP" evidence="10">
    <location>
        <begin position="60"/>
        <end position="165"/>
    </location>
</feature>
<evidence type="ECO:0000259" key="10">
    <source>
        <dbReference type="PROSITE" id="PS51165"/>
    </source>
</evidence>
<dbReference type="Gene3D" id="3.40.50.620">
    <property type="entry name" value="HUPs"/>
    <property type="match status" value="1"/>
</dbReference>
<sequence>MIYDEILVRYGEISTKGKNRKLFIERLRANVQYVLKGFPNLKIIAQRDRMYIKLNGENFDEIAVRLKKVFGIQSFSPVMRIGKDLEEVKEKSVQLMESLNASGKTFKVQAKRVDKEYPHRTNELNQILGGHLLTSIENLKVDVHNPDLELKVEIRKDAAYLTCEVIKGAGGLPVGSGGKAMLMLSGGIDSPVAGFLAMRRGLQIEGVHFFSPPFTSERSKQKVLDLSEKMAQVSGKFILHIVHFTELQQEIIQNVPENYTMTVMRRMMMRITDEIRERRKGLAIVNGENIGQVASQTLESMYAINEVTNTPILRPLLTYDKNDIIELARDFDTLETSNRPYEDCCTIFVPAQPKTNPRRDKVNLYETYFDWEPYIEKAVESIETIEITGSNNKKEVNEFTDLF</sequence>
<dbReference type="HAMAP" id="MF_00021">
    <property type="entry name" value="ThiI"/>
    <property type="match status" value="1"/>
</dbReference>
<keyword evidence="4 9" id="KW-0808">Transferase</keyword>
<evidence type="ECO:0000256" key="1">
    <source>
        <dbReference type="ARBA" id="ARBA00004496"/>
    </source>
</evidence>
<dbReference type="InterPro" id="IPR049961">
    <property type="entry name" value="ThiI_N"/>
</dbReference>
<evidence type="ECO:0000256" key="9">
    <source>
        <dbReference type="HAMAP-Rule" id="MF_00021"/>
    </source>
</evidence>
<feature type="binding site" evidence="9">
    <location>
        <begin position="208"/>
        <end position="209"/>
    </location>
    <ligand>
        <name>ATP</name>
        <dbReference type="ChEBI" id="CHEBI:30616"/>
    </ligand>
</feature>
<dbReference type="EC" id="2.8.1.4" evidence="9"/>
<evidence type="ECO:0000256" key="8">
    <source>
        <dbReference type="ARBA" id="ARBA00022977"/>
    </source>
</evidence>
<gene>
    <name evidence="9 11" type="primary">thiI</name>
    <name evidence="11" type="ORF">GW534_04365</name>
</gene>
<dbReference type="Pfam" id="PF02568">
    <property type="entry name" value="ThiI"/>
    <property type="match status" value="1"/>
</dbReference>
<dbReference type="RefSeq" id="WP_161919844.1">
    <property type="nucleotide sequence ID" value="NZ_JAACYS010000012.1"/>
</dbReference>